<feature type="non-terminal residue" evidence="2">
    <location>
        <position position="83"/>
    </location>
</feature>
<reference evidence="2" key="1">
    <citation type="submission" date="2018-05" db="EMBL/GenBank/DDBJ databases">
        <authorList>
            <person name="Lanie J.A."/>
            <person name="Ng W.-L."/>
            <person name="Kazmierczak K.M."/>
            <person name="Andrzejewski T.M."/>
            <person name="Davidsen T.M."/>
            <person name="Wayne K.J."/>
            <person name="Tettelin H."/>
            <person name="Glass J.I."/>
            <person name="Rusch D."/>
            <person name="Podicherti R."/>
            <person name="Tsui H.-C.T."/>
            <person name="Winkler M.E."/>
        </authorList>
    </citation>
    <scope>NUCLEOTIDE SEQUENCE</scope>
</reference>
<gene>
    <name evidence="2" type="ORF">METZ01_LOCUS89333</name>
</gene>
<name>A0A381V7X8_9ZZZZ</name>
<protein>
    <submittedName>
        <fullName evidence="2">Uncharacterized protein</fullName>
    </submittedName>
</protein>
<evidence type="ECO:0000313" key="2">
    <source>
        <dbReference type="EMBL" id="SVA36479.1"/>
    </source>
</evidence>
<feature type="compositionally biased region" description="Polar residues" evidence="1">
    <location>
        <begin position="19"/>
        <end position="42"/>
    </location>
</feature>
<proteinExistence type="predicted"/>
<feature type="compositionally biased region" description="Basic and acidic residues" evidence="1">
    <location>
        <begin position="1"/>
        <end position="10"/>
    </location>
</feature>
<evidence type="ECO:0000256" key="1">
    <source>
        <dbReference type="SAM" id="MobiDB-lite"/>
    </source>
</evidence>
<organism evidence="2">
    <name type="scientific">marine metagenome</name>
    <dbReference type="NCBI Taxonomy" id="408172"/>
    <lineage>
        <taxon>unclassified sequences</taxon>
        <taxon>metagenomes</taxon>
        <taxon>ecological metagenomes</taxon>
    </lineage>
</organism>
<feature type="region of interest" description="Disordered" evidence="1">
    <location>
        <begin position="1"/>
        <end position="52"/>
    </location>
</feature>
<accession>A0A381V7X8</accession>
<sequence>MARTTIRSEDITSGEVTPASISDQANTSTGYLQIPSGTTAQRPGSPAEGHIRFNTTTSEVEQYSTGLTWSGLAQTPFITSISP</sequence>
<dbReference type="AlphaFoldDB" id="A0A381V7X8"/>
<dbReference type="EMBL" id="UINC01008094">
    <property type="protein sequence ID" value="SVA36479.1"/>
    <property type="molecule type" value="Genomic_DNA"/>
</dbReference>